<feature type="compositionally biased region" description="Low complexity" evidence="1">
    <location>
        <begin position="269"/>
        <end position="283"/>
    </location>
</feature>
<dbReference type="PANTHER" id="PTHR12064:SF94">
    <property type="entry name" value="UNEXTENDED PROTEIN"/>
    <property type="match status" value="1"/>
</dbReference>
<dbReference type="GO" id="GO:0010960">
    <property type="term" value="P:magnesium ion homeostasis"/>
    <property type="evidence" value="ECO:0007669"/>
    <property type="project" value="InterPro"/>
</dbReference>
<evidence type="ECO:0000313" key="4">
    <source>
        <dbReference type="Proteomes" id="UP000663873"/>
    </source>
</evidence>
<dbReference type="GO" id="GO:0022857">
    <property type="term" value="F:transmembrane transporter activity"/>
    <property type="evidence" value="ECO:0007669"/>
    <property type="project" value="TreeGrafter"/>
</dbReference>
<evidence type="ECO:0000313" key="2">
    <source>
        <dbReference type="EMBL" id="CAF4208463.1"/>
    </source>
</evidence>
<proteinExistence type="predicted"/>
<sequence length="392" mass="44949">MLPDVYMLDKDRIMDAELLLDVHKHGFSRILVYSKERSNVISTVKLRDFALITPEQYDLIVKHVLEFHSYPFDRTKTIDSLYITVGIITREDAFEEMLQREMIKDTNLFTDNHPTIQRKRAKTMDFTSLAKRPVKGSSISLQLKIAVFQFLSTSFRCELFTLATRGTVTLESDIEHIISTVGPFISFAATTLLTAKENTNTYDPSSPFAFEKLDSSDIDDHDNSNKQEQTSSHGDHSSEKHQPSIVAIVCNPILLNLSSNEQSSKNRLNQQNCNSSSTSSNAINHDHDREKKHSTDQSDYDNELLQRQTTFPINLFPTRSETNITMNFLSSDQNEIRNNNNSNDRTDRPRRACSLFSVTKCSPSYKGNCYIEETALDKFIHLYRRFLFSITV</sequence>
<dbReference type="Gene3D" id="3.10.580.10">
    <property type="entry name" value="CBS-domain"/>
    <property type="match status" value="1"/>
</dbReference>
<dbReference type="Proteomes" id="UP000663873">
    <property type="component" value="Unassembled WGS sequence"/>
</dbReference>
<dbReference type="InterPro" id="IPR046342">
    <property type="entry name" value="CBS_dom_sf"/>
</dbReference>
<dbReference type="InterPro" id="IPR045095">
    <property type="entry name" value="ACDP"/>
</dbReference>
<gene>
    <name evidence="3" type="ORF">HFQ381_LOCUS12857</name>
    <name evidence="2" type="ORF">UJA718_LOCUS6989</name>
</gene>
<feature type="compositionally biased region" description="Basic and acidic residues" evidence="1">
    <location>
        <begin position="284"/>
        <end position="296"/>
    </location>
</feature>
<dbReference type="PANTHER" id="PTHR12064">
    <property type="entry name" value="METAL TRANSPORTER CNNM"/>
    <property type="match status" value="1"/>
</dbReference>
<protein>
    <submittedName>
        <fullName evidence="2">Uncharacterized protein</fullName>
    </submittedName>
</protein>
<comment type="caution">
    <text evidence="2">The sequence shown here is derived from an EMBL/GenBank/DDBJ whole genome shotgun (WGS) entry which is preliminary data.</text>
</comment>
<dbReference type="EMBL" id="CAJOBO010000791">
    <property type="protein sequence ID" value="CAF4290172.1"/>
    <property type="molecule type" value="Genomic_DNA"/>
</dbReference>
<evidence type="ECO:0000256" key="1">
    <source>
        <dbReference type="SAM" id="MobiDB-lite"/>
    </source>
</evidence>
<dbReference type="GO" id="GO:0005886">
    <property type="term" value="C:plasma membrane"/>
    <property type="evidence" value="ECO:0007669"/>
    <property type="project" value="TreeGrafter"/>
</dbReference>
<keyword evidence="4" id="KW-1185">Reference proteome</keyword>
<dbReference type="AlphaFoldDB" id="A0A820BM06"/>
<reference evidence="2" key="1">
    <citation type="submission" date="2021-02" db="EMBL/GenBank/DDBJ databases">
        <authorList>
            <person name="Nowell W R."/>
        </authorList>
    </citation>
    <scope>NUCLEOTIDE SEQUENCE</scope>
</reference>
<name>A0A820BM06_9BILA</name>
<dbReference type="EMBL" id="CAJOBP010000679">
    <property type="protein sequence ID" value="CAF4208463.1"/>
    <property type="molecule type" value="Genomic_DNA"/>
</dbReference>
<evidence type="ECO:0000313" key="3">
    <source>
        <dbReference type="EMBL" id="CAF4290172.1"/>
    </source>
</evidence>
<feature type="region of interest" description="Disordered" evidence="1">
    <location>
        <begin position="262"/>
        <end position="301"/>
    </location>
</feature>
<accession>A0A820BM06</accession>
<feature type="region of interest" description="Disordered" evidence="1">
    <location>
        <begin position="212"/>
        <end position="241"/>
    </location>
</feature>
<dbReference type="Proteomes" id="UP000663851">
    <property type="component" value="Unassembled WGS sequence"/>
</dbReference>
<organism evidence="2 4">
    <name type="scientific">Rotaria socialis</name>
    <dbReference type="NCBI Taxonomy" id="392032"/>
    <lineage>
        <taxon>Eukaryota</taxon>
        <taxon>Metazoa</taxon>
        <taxon>Spiralia</taxon>
        <taxon>Gnathifera</taxon>
        <taxon>Rotifera</taxon>
        <taxon>Eurotatoria</taxon>
        <taxon>Bdelloidea</taxon>
        <taxon>Philodinida</taxon>
        <taxon>Philodinidae</taxon>
        <taxon>Rotaria</taxon>
    </lineage>
</organism>